<organism evidence="1 3">
    <name type="scientific">Chromobacterium violaceum</name>
    <dbReference type="NCBI Taxonomy" id="536"/>
    <lineage>
        <taxon>Bacteria</taxon>
        <taxon>Pseudomonadati</taxon>
        <taxon>Pseudomonadota</taxon>
        <taxon>Betaproteobacteria</taxon>
        <taxon>Neisseriales</taxon>
        <taxon>Chromobacteriaceae</taxon>
        <taxon>Chromobacterium</taxon>
    </lineage>
</organism>
<keyword evidence="3" id="KW-1185">Reference proteome</keyword>
<dbReference type="GeneID" id="66365380"/>
<evidence type="ECO:0000313" key="3">
    <source>
        <dbReference type="Proteomes" id="UP000196342"/>
    </source>
</evidence>
<dbReference type="Proteomes" id="UP000275777">
    <property type="component" value="Chromosome"/>
</dbReference>
<evidence type="ECO:0000313" key="2">
    <source>
        <dbReference type="EMBL" id="VEB40597.1"/>
    </source>
</evidence>
<dbReference type="RefSeq" id="WP_043611597.1">
    <property type="nucleotide sequence ID" value="NZ_CP024028.1"/>
</dbReference>
<dbReference type="AlphaFoldDB" id="A0A202BGF4"/>
<proteinExistence type="predicted"/>
<reference evidence="2 4" key="2">
    <citation type="submission" date="2018-12" db="EMBL/GenBank/DDBJ databases">
        <authorList>
            <consortium name="Pathogen Informatics"/>
        </authorList>
    </citation>
    <scope>NUCLEOTIDE SEQUENCE [LARGE SCALE GENOMIC DNA]</scope>
    <source>
        <strain evidence="2 4">NCTC9695</strain>
    </source>
</reference>
<name>A0A202BGF4_CHRVL</name>
<dbReference type="EMBL" id="NHOO01000001">
    <property type="protein sequence ID" value="OVE50548.1"/>
    <property type="molecule type" value="Genomic_DNA"/>
</dbReference>
<dbReference type="Proteomes" id="UP000196342">
    <property type="component" value="Unassembled WGS sequence"/>
</dbReference>
<sequence>MHNELNSLHAHVSQLLGQHLSDWAGELMSGAAVRDDNRRLAELQALLAMRGALTPLLGREQDAHHG</sequence>
<evidence type="ECO:0000313" key="1">
    <source>
        <dbReference type="EMBL" id="OVE50548.1"/>
    </source>
</evidence>
<dbReference type="EMBL" id="LR134182">
    <property type="protein sequence ID" value="VEB40597.1"/>
    <property type="molecule type" value="Genomic_DNA"/>
</dbReference>
<accession>A0A202BGF4</accession>
<gene>
    <name evidence="1" type="ORF">CBW21_00725</name>
    <name evidence="2" type="ORF">NCTC9695_00998</name>
</gene>
<reference evidence="1 3" key="1">
    <citation type="submission" date="2017-05" db="EMBL/GenBank/DDBJ databases">
        <title>Chromobacterium violaceum GHPS1 isolated from Hydrocarbon polluted soil in French Guiana display an awesome secondary metabolite arsenal and a battery of drug and heavy-metal-resistance and detoxification of xenobiotics proteins.</title>
        <authorList>
            <person name="Belbahri L."/>
        </authorList>
    </citation>
    <scope>NUCLEOTIDE SEQUENCE [LARGE SCALE GENOMIC DNA]</scope>
    <source>
        <strain evidence="1 3">GHPS1</strain>
    </source>
</reference>
<protein>
    <submittedName>
        <fullName evidence="1">Uncharacterized protein</fullName>
    </submittedName>
</protein>
<evidence type="ECO:0000313" key="4">
    <source>
        <dbReference type="Proteomes" id="UP000275777"/>
    </source>
</evidence>